<keyword evidence="1" id="KW-0812">Transmembrane</keyword>
<keyword evidence="2" id="KW-0614">Plasmid</keyword>
<proteinExistence type="predicted"/>
<keyword evidence="3" id="KW-1185">Reference proteome</keyword>
<accession>D7V1J1</accession>
<geneLocation type="plasmid" evidence="2">
    <name>unnamed</name>
</geneLocation>
<keyword evidence="1" id="KW-0472">Membrane</keyword>
<name>D7V1J1_LISGR</name>
<dbReference type="HOGENOM" id="CLU_2880499_0_0_9"/>
<comment type="caution">
    <text evidence="2">The sequence shown here is derived from an EMBL/GenBank/DDBJ whole genome shotgun (WGS) entry which is preliminary data.</text>
</comment>
<evidence type="ECO:0000256" key="1">
    <source>
        <dbReference type="SAM" id="Phobius"/>
    </source>
</evidence>
<reference evidence="2" key="1">
    <citation type="submission" date="2010-06" db="EMBL/GenBank/DDBJ databases">
        <authorList>
            <person name="Muzny D."/>
            <person name="Qin X."/>
            <person name="Buhay C."/>
            <person name="Dugan-Rocha S."/>
            <person name="Ding Y."/>
            <person name="Chen G."/>
            <person name="Hawes A."/>
            <person name="Holder M."/>
            <person name="Jhangiani S."/>
            <person name="Johnson A."/>
            <person name="Khan Z."/>
            <person name="Li Z."/>
            <person name="Liu W."/>
            <person name="Liu X."/>
            <person name="Perez L."/>
            <person name="Shen H."/>
            <person name="Wang Q."/>
            <person name="Watt J."/>
            <person name="Xi L."/>
            <person name="Xin Y."/>
            <person name="Zhou J."/>
            <person name="Deng J."/>
            <person name="Jiang H."/>
            <person name="Liu Y."/>
            <person name="Qu J."/>
            <person name="Song X.-Z."/>
            <person name="Zhang L."/>
            <person name="Villasana D."/>
            <person name="Johnson A."/>
            <person name="Liu J."/>
            <person name="Liyanage D."/>
            <person name="Lorensuhewa L."/>
            <person name="Robinson T."/>
            <person name="Song A."/>
            <person name="Song B.-B."/>
            <person name="Dinh H."/>
            <person name="Thornton R."/>
            <person name="Coyle M."/>
            <person name="Francisco L."/>
            <person name="Jackson L."/>
            <person name="Javaid M."/>
            <person name="Korchina V."/>
            <person name="Kovar C."/>
            <person name="Mata R."/>
            <person name="Mathew T."/>
            <person name="Ngo R."/>
            <person name="Nguyen L."/>
            <person name="Nguyen N."/>
            <person name="Okwuonu G."/>
            <person name="Ongeri F."/>
            <person name="Pham C."/>
            <person name="Simmons D."/>
            <person name="Wilczek-Boney K."/>
            <person name="Hale W."/>
            <person name="Jakkamsetti A."/>
            <person name="Pham P."/>
            <person name="Ruth R."/>
            <person name="San Lucas F."/>
            <person name="Warren J."/>
            <person name="Zhang J."/>
            <person name="Zhao Z."/>
            <person name="Zhou C."/>
            <person name="Zhu D."/>
            <person name="Lee S."/>
            <person name="Bess C."/>
            <person name="Blankenburg K."/>
            <person name="Forbes L."/>
            <person name="Fu Q."/>
            <person name="Gubbala S."/>
            <person name="Hirani K."/>
            <person name="Jayaseelan J.C."/>
            <person name="Lara F."/>
            <person name="Munidasa M."/>
            <person name="Palculict T."/>
            <person name="Patil S."/>
            <person name="Pu L.-L."/>
            <person name="Saada N."/>
            <person name="Tang L."/>
            <person name="Weissenberger G."/>
            <person name="Zhu Y."/>
            <person name="Hemphill L."/>
            <person name="Shang Y."/>
            <person name="Youmans B."/>
            <person name="Ayvaz T."/>
            <person name="Ross M."/>
            <person name="Santibanez J."/>
            <person name="Aqrawi P."/>
            <person name="Gross S."/>
            <person name="Joshi V."/>
            <person name="Fowler G."/>
            <person name="Nazareth L."/>
            <person name="Reid J."/>
            <person name="Worley K."/>
            <person name="Petrosino J."/>
            <person name="Highlander S."/>
            <person name="Gibbs R."/>
        </authorList>
    </citation>
    <scope>NUCLEOTIDE SEQUENCE [LARGE SCALE GENOMIC DNA]</scope>
    <source>
        <strain evidence="2">DSM 20601</strain>
        <plasmid evidence="2">unnamed</plasmid>
    </source>
</reference>
<keyword evidence="1" id="KW-1133">Transmembrane helix</keyword>
<evidence type="ECO:0000313" key="3">
    <source>
        <dbReference type="Proteomes" id="UP000010119"/>
    </source>
</evidence>
<gene>
    <name evidence="2" type="ORF">HMPREF0556_plasmid12616</name>
</gene>
<feature type="transmembrane region" description="Helical" evidence="1">
    <location>
        <begin position="30"/>
        <end position="49"/>
    </location>
</feature>
<dbReference type="AlphaFoldDB" id="D7V1J1"/>
<dbReference type="EMBL" id="ACCR02000006">
    <property type="protein sequence ID" value="EFI82813.1"/>
    <property type="molecule type" value="Genomic_DNA"/>
</dbReference>
<dbReference type="Proteomes" id="UP000010119">
    <property type="component" value="Unassembled WGS sequence"/>
</dbReference>
<evidence type="ECO:0000313" key="2">
    <source>
        <dbReference type="EMBL" id="EFI82813.1"/>
    </source>
</evidence>
<sequence>MKRELCVNIALVQTPFKMVTAMLDYYKIRLAVKLMGGFYFLSFLLFMIVTTKTAKAIISVRLS</sequence>
<protein>
    <submittedName>
        <fullName evidence="2">Uncharacterized protein</fullName>
    </submittedName>
</protein>
<organism evidence="2 3">
    <name type="scientific">Listeria grayi DSM 20601</name>
    <dbReference type="NCBI Taxonomy" id="525367"/>
    <lineage>
        <taxon>Bacteria</taxon>
        <taxon>Bacillati</taxon>
        <taxon>Bacillota</taxon>
        <taxon>Bacilli</taxon>
        <taxon>Bacillales</taxon>
        <taxon>Listeriaceae</taxon>
        <taxon>Listeria</taxon>
    </lineage>
</organism>